<dbReference type="GO" id="GO:0140662">
    <property type="term" value="F:ATP-dependent protein folding chaperone"/>
    <property type="evidence" value="ECO:0007669"/>
    <property type="project" value="InterPro"/>
</dbReference>
<protein>
    <submittedName>
        <fullName evidence="5">Chaperonin GroEL (HSP60 family)</fullName>
    </submittedName>
</protein>
<dbReference type="InterPro" id="IPR017998">
    <property type="entry name" value="Chaperone_TCP-1"/>
</dbReference>
<dbReference type="PANTHER" id="PTHR45633">
    <property type="entry name" value="60 KDA HEAT SHOCK PROTEIN, MITOCHONDRIAL"/>
    <property type="match status" value="1"/>
</dbReference>
<dbReference type="InterPro" id="IPR001844">
    <property type="entry name" value="Cpn60/GroEL"/>
</dbReference>
<evidence type="ECO:0000256" key="1">
    <source>
        <dbReference type="ARBA" id="ARBA00006607"/>
    </source>
</evidence>
<dbReference type="EMBL" id="JACCFH010000001">
    <property type="protein sequence ID" value="NYG34584.1"/>
    <property type="molecule type" value="Genomic_DNA"/>
</dbReference>
<dbReference type="AlphaFoldDB" id="A0A7Y9R2Q8"/>
<evidence type="ECO:0000256" key="4">
    <source>
        <dbReference type="ARBA" id="ARBA00023186"/>
    </source>
</evidence>
<evidence type="ECO:0000313" key="5">
    <source>
        <dbReference type="EMBL" id="NYG34584.1"/>
    </source>
</evidence>
<keyword evidence="6" id="KW-1185">Reference proteome</keyword>
<name>A0A7Y9R2Q8_9BURK</name>
<organism evidence="5 6">
    <name type="scientific">Sphaerotilus montanus</name>
    <dbReference type="NCBI Taxonomy" id="522889"/>
    <lineage>
        <taxon>Bacteria</taxon>
        <taxon>Pseudomonadati</taxon>
        <taxon>Pseudomonadota</taxon>
        <taxon>Betaproteobacteria</taxon>
        <taxon>Burkholderiales</taxon>
        <taxon>Sphaerotilaceae</taxon>
        <taxon>Sphaerotilus</taxon>
    </lineage>
</organism>
<dbReference type="InterPro" id="IPR027413">
    <property type="entry name" value="GROEL-like_equatorial_sf"/>
</dbReference>
<dbReference type="Gene3D" id="1.10.560.10">
    <property type="entry name" value="GroEL-like equatorial domain"/>
    <property type="match status" value="1"/>
</dbReference>
<keyword evidence="4" id="KW-0143">Chaperone</keyword>
<dbReference type="GO" id="GO:0042026">
    <property type="term" value="P:protein refolding"/>
    <property type="evidence" value="ECO:0007669"/>
    <property type="project" value="InterPro"/>
</dbReference>
<proteinExistence type="inferred from homology"/>
<gene>
    <name evidence="5" type="ORF">BDD16_003570</name>
</gene>
<accession>A0A7Y9R2Q8</accession>
<dbReference type="Proteomes" id="UP000518288">
    <property type="component" value="Unassembled WGS sequence"/>
</dbReference>
<sequence length="93" mass="10017">MAAKELLFRDEARARMLHSVELLAEAVKFTLGPRGRTVVLDRDFGAPQIVNSGVLRIVARALEEPLRRMIANAPVAKAPGAAGLPPMGAEPEF</sequence>
<dbReference type="GO" id="GO:0005524">
    <property type="term" value="F:ATP binding"/>
    <property type="evidence" value="ECO:0007669"/>
    <property type="project" value="UniProtKB-KW"/>
</dbReference>
<comment type="similarity">
    <text evidence="1">Belongs to the chaperonin (HSP60) family.</text>
</comment>
<keyword evidence="2" id="KW-0547">Nucleotide-binding</keyword>
<evidence type="ECO:0000313" key="6">
    <source>
        <dbReference type="Proteomes" id="UP000518288"/>
    </source>
</evidence>
<reference evidence="5 6" key="1">
    <citation type="submission" date="2020-07" db="EMBL/GenBank/DDBJ databases">
        <title>Genomic Encyclopedia of Archaeal and Bacterial Type Strains, Phase II (KMG-II): from individual species to whole genera.</title>
        <authorList>
            <person name="Goeker M."/>
        </authorList>
    </citation>
    <scope>NUCLEOTIDE SEQUENCE [LARGE SCALE GENOMIC DNA]</scope>
    <source>
        <strain evidence="5 6">DSM 21226</strain>
    </source>
</reference>
<comment type="caution">
    <text evidence="5">The sequence shown here is derived from an EMBL/GenBank/DDBJ whole genome shotgun (WGS) entry which is preliminary data.</text>
</comment>
<keyword evidence="3" id="KW-0067">ATP-binding</keyword>
<dbReference type="RefSeq" id="WP_179635203.1">
    <property type="nucleotide sequence ID" value="NZ_JACCFH010000001.1"/>
</dbReference>
<dbReference type="PRINTS" id="PR00304">
    <property type="entry name" value="TCOMPLEXTCP1"/>
</dbReference>
<evidence type="ECO:0000256" key="3">
    <source>
        <dbReference type="ARBA" id="ARBA00022840"/>
    </source>
</evidence>
<evidence type="ECO:0000256" key="2">
    <source>
        <dbReference type="ARBA" id="ARBA00022741"/>
    </source>
</evidence>
<dbReference type="SUPFAM" id="SSF48592">
    <property type="entry name" value="GroEL equatorial domain-like"/>
    <property type="match status" value="1"/>
</dbReference>